<keyword evidence="4" id="KW-0410">Iron transport</keyword>
<dbReference type="EMBL" id="JAAVXB010000008">
    <property type="protein sequence ID" value="NKF23585.1"/>
    <property type="molecule type" value="Genomic_DNA"/>
</dbReference>
<dbReference type="InterPro" id="IPR000531">
    <property type="entry name" value="Beta-barrel_TonB"/>
</dbReference>
<evidence type="ECO:0000256" key="6">
    <source>
        <dbReference type="ARBA" id="ARBA00023004"/>
    </source>
</evidence>
<dbReference type="GO" id="GO:0006826">
    <property type="term" value="P:iron ion transport"/>
    <property type="evidence" value="ECO:0007669"/>
    <property type="project" value="UniProtKB-KW"/>
</dbReference>
<dbReference type="Proteomes" id="UP000653472">
    <property type="component" value="Unassembled WGS sequence"/>
</dbReference>
<evidence type="ECO:0000259" key="13">
    <source>
        <dbReference type="Pfam" id="PF00593"/>
    </source>
</evidence>
<dbReference type="CDD" id="cd01347">
    <property type="entry name" value="ligand_gated_channel"/>
    <property type="match status" value="1"/>
</dbReference>
<keyword evidence="2 11" id="KW-0813">Transport</keyword>
<evidence type="ECO:0000256" key="12">
    <source>
        <dbReference type="RuleBase" id="RU003357"/>
    </source>
</evidence>
<evidence type="ECO:0000256" key="9">
    <source>
        <dbReference type="ARBA" id="ARBA00023136"/>
    </source>
</evidence>
<reference evidence="15" key="1">
    <citation type="submission" date="2020-03" db="EMBL/GenBank/DDBJ databases">
        <title>Solimonas marina sp. nov., isolated from deep seawater of the Pacific Ocean.</title>
        <authorList>
            <person name="Liu X."/>
            <person name="Lai Q."/>
            <person name="Sun F."/>
            <person name="Gai Y."/>
            <person name="Li G."/>
            <person name="Shao Z."/>
        </authorList>
    </citation>
    <scope>NUCLEOTIDE SEQUENCE</scope>
    <source>
        <strain evidence="15">C16B3</strain>
    </source>
</reference>
<organism evidence="15 16">
    <name type="scientific">Solimonas marina</name>
    <dbReference type="NCBI Taxonomy" id="2714601"/>
    <lineage>
        <taxon>Bacteria</taxon>
        <taxon>Pseudomonadati</taxon>
        <taxon>Pseudomonadota</taxon>
        <taxon>Gammaproteobacteria</taxon>
        <taxon>Nevskiales</taxon>
        <taxon>Nevskiaceae</taxon>
        <taxon>Solimonas</taxon>
    </lineage>
</organism>
<dbReference type="SUPFAM" id="SSF56935">
    <property type="entry name" value="Porins"/>
    <property type="match status" value="1"/>
</dbReference>
<comment type="subcellular location">
    <subcellularLocation>
        <location evidence="1 11">Cell outer membrane</location>
        <topology evidence="1 11">Multi-pass membrane protein</topology>
    </subcellularLocation>
</comment>
<accession>A0A970B7E9</accession>
<keyword evidence="5 11" id="KW-0812">Transmembrane</keyword>
<evidence type="ECO:0000313" key="16">
    <source>
        <dbReference type="Proteomes" id="UP000653472"/>
    </source>
</evidence>
<evidence type="ECO:0000256" key="5">
    <source>
        <dbReference type="ARBA" id="ARBA00022692"/>
    </source>
</evidence>
<evidence type="ECO:0000256" key="1">
    <source>
        <dbReference type="ARBA" id="ARBA00004571"/>
    </source>
</evidence>
<dbReference type="Gene3D" id="2.40.170.20">
    <property type="entry name" value="TonB-dependent receptor, beta-barrel domain"/>
    <property type="match status" value="1"/>
</dbReference>
<keyword evidence="10 11" id="KW-0998">Cell outer membrane</keyword>
<evidence type="ECO:0000256" key="4">
    <source>
        <dbReference type="ARBA" id="ARBA00022496"/>
    </source>
</evidence>
<evidence type="ECO:0000256" key="10">
    <source>
        <dbReference type="ARBA" id="ARBA00023237"/>
    </source>
</evidence>
<evidence type="ECO:0000256" key="8">
    <source>
        <dbReference type="ARBA" id="ARBA00023077"/>
    </source>
</evidence>
<dbReference type="AlphaFoldDB" id="A0A970B7E9"/>
<keyword evidence="7" id="KW-0406">Ion transport</keyword>
<name>A0A970B7E9_9GAMM</name>
<evidence type="ECO:0000256" key="11">
    <source>
        <dbReference type="PROSITE-ProRule" id="PRU01360"/>
    </source>
</evidence>
<dbReference type="Pfam" id="PF07715">
    <property type="entry name" value="Plug"/>
    <property type="match status" value="1"/>
</dbReference>
<evidence type="ECO:0000256" key="2">
    <source>
        <dbReference type="ARBA" id="ARBA00022448"/>
    </source>
</evidence>
<gene>
    <name evidence="15" type="ORF">G7Y82_14795</name>
</gene>
<feature type="domain" description="TonB-dependent receptor-like beta-barrel" evidence="13">
    <location>
        <begin position="244"/>
        <end position="670"/>
    </location>
</feature>
<sequence>MSIAAFTSEQLKDLGVTKATDLLSHVPNTSFKSFFGESQNPTFCFRSICLNVPYGDGIEPPVAMYTDEVYASSAFAQALQFFDVQRIEVLKGPQGTLYGRNATGGLVNVITNKPTDTLQGSISTEYGTFNNQQFDAVISGPLSEHVRGRLAAQTHRRDGYVHGQVDGVDANDIDTGALRGTLDIDLAQNLSLELAGNWFKVDQGAEAYALNGTVDPNTGKTCSMSQQMTGNCVGIYALTDDEGNLNVSANSLYGHFDPKHWLGADIPGNNGDTVRPRNDITSYGGHATLNWQLDGWKLTSISAYSGGYKNITEDLDGNIQYQYDDRLTAKADTYTQELRASGNWSGMDWILGGFFYDDTRHLTTNLFPTTYYNDHSKKDTRSYALYGNLDIPLAEKVKLILGSRYSWEDVDVNFARDGYYTDPTSDQHRHAFSGDYDGKAVLQWSPTDNVMTYASITSGHRSPNINSQSQYGTIDASSPIDALKPVKSEKLISYEVGSKADFFNHRLRFDASMFYYDFKDMQTSIYKTYTTDDGSTVGAGVLSNIDTVHVWGGEANVQALLMRGLTLNAGFGATQSKIETDEVDKDGNPLNGHELPFSNPTANGGLSYVTAIGDYGMIKARTDYTWMADHYFSMSNQVTEEGKAYGLWSANLGWISPTETYQVDVFGQNLANKKYFVYMQNLYDYTQQVVWGTPRTLGLRLTWNYR</sequence>
<evidence type="ECO:0000256" key="7">
    <source>
        <dbReference type="ARBA" id="ARBA00023065"/>
    </source>
</evidence>
<dbReference type="InterPro" id="IPR039426">
    <property type="entry name" value="TonB-dep_rcpt-like"/>
</dbReference>
<dbReference type="PANTHER" id="PTHR32552">
    <property type="entry name" value="FERRICHROME IRON RECEPTOR-RELATED"/>
    <property type="match status" value="1"/>
</dbReference>
<evidence type="ECO:0000256" key="3">
    <source>
        <dbReference type="ARBA" id="ARBA00022452"/>
    </source>
</evidence>
<dbReference type="PANTHER" id="PTHR32552:SF81">
    <property type="entry name" value="TONB-DEPENDENT OUTER MEMBRANE RECEPTOR"/>
    <property type="match status" value="1"/>
</dbReference>
<keyword evidence="6" id="KW-0408">Iron</keyword>
<dbReference type="Gene3D" id="2.170.130.10">
    <property type="entry name" value="TonB-dependent receptor, plug domain"/>
    <property type="match status" value="1"/>
</dbReference>
<keyword evidence="3 11" id="KW-1134">Transmembrane beta strand</keyword>
<proteinExistence type="inferred from homology"/>
<keyword evidence="15" id="KW-0675">Receptor</keyword>
<comment type="similarity">
    <text evidence="11 12">Belongs to the TonB-dependent receptor family.</text>
</comment>
<feature type="domain" description="TonB-dependent receptor plug" evidence="14">
    <location>
        <begin position="2"/>
        <end position="105"/>
    </location>
</feature>
<keyword evidence="8 12" id="KW-0798">TonB box</keyword>
<keyword evidence="16" id="KW-1185">Reference proteome</keyword>
<protein>
    <submittedName>
        <fullName evidence="15">TonB-dependent receptor</fullName>
    </submittedName>
</protein>
<dbReference type="InterPro" id="IPR036942">
    <property type="entry name" value="Beta-barrel_TonB_sf"/>
</dbReference>
<dbReference type="Pfam" id="PF00593">
    <property type="entry name" value="TonB_dep_Rec_b-barrel"/>
    <property type="match status" value="1"/>
</dbReference>
<evidence type="ECO:0000313" key="15">
    <source>
        <dbReference type="EMBL" id="NKF23585.1"/>
    </source>
</evidence>
<evidence type="ECO:0000259" key="14">
    <source>
        <dbReference type="Pfam" id="PF07715"/>
    </source>
</evidence>
<dbReference type="InterPro" id="IPR012910">
    <property type="entry name" value="Plug_dom"/>
</dbReference>
<comment type="caution">
    <text evidence="15">The sequence shown here is derived from an EMBL/GenBank/DDBJ whole genome shotgun (WGS) entry which is preliminary data.</text>
</comment>
<keyword evidence="9 11" id="KW-0472">Membrane</keyword>
<dbReference type="InterPro" id="IPR037066">
    <property type="entry name" value="Plug_dom_sf"/>
</dbReference>
<dbReference type="PROSITE" id="PS52016">
    <property type="entry name" value="TONB_DEPENDENT_REC_3"/>
    <property type="match status" value="1"/>
</dbReference>
<dbReference type="GO" id="GO:0009279">
    <property type="term" value="C:cell outer membrane"/>
    <property type="evidence" value="ECO:0007669"/>
    <property type="project" value="UniProtKB-SubCell"/>
</dbReference>